<feature type="domain" description="Aldehyde oxidase/xanthine dehydrogenase a/b hammerhead" evidence="1">
    <location>
        <begin position="206"/>
        <end position="295"/>
    </location>
</feature>
<comment type="caution">
    <text evidence="2">The sequence shown here is derived from an EMBL/GenBank/DDBJ whole genome shotgun (WGS) entry which is preliminary data.</text>
</comment>
<dbReference type="Gene3D" id="3.90.1170.50">
    <property type="entry name" value="Aldehyde oxidase/xanthine dehydrogenase, a/b hammerhead"/>
    <property type="match status" value="1"/>
</dbReference>
<accession>A0A5C9A5E4</accession>
<dbReference type="Pfam" id="PF02738">
    <property type="entry name" value="MoCoBD_1"/>
    <property type="match status" value="1"/>
</dbReference>
<dbReference type="Gene3D" id="3.30.365.10">
    <property type="entry name" value="Aldehyde oxidase/xanthine dehydrogenase, molybdopterin binding domain"/>
    <property type="match status" value="4"/>
</dbReference>
<dbReference type="AlphaFoldDB" id="A0A5C9A5E4"/>
<dbReference type="GO" id="GO:0016491">
    <property type="term" value="F:oxidoreductase activity"/>
    <property type="evidence" value="ECO:0007669"/>
    <property type="project" value="InterPro"/>
</dbReference>
<dbReference type="InterPro" id="IPR006311">
    <property type="entry name" value="TAT_signal"/>
</dbReference>
<dbReference type="EMBL" id="VRZA01000002">
    <property type="protein sequence ID" value="TXS95244.1"/>
    <property type="molecule type" value="Genomic_DNA"/>
</dbReference>
<dbReference type="PANTHER" id="PTHR47495:SF3">
    <property type="entry name" value="BLR6219 PROTEIN"/>
    <property type="match status" value="1"/>
</dbReference>
<sequence>MTGVVQLSRRRFLALTGVSASGLLLGGVVPGDALAAVPAAGAEGLRLNLFVSLEEDGAVEIIAHRSEMGTGIRTSLPQVVADEMEADWARVKVVQAIGDAAYGSQNTDGSRSIRNFYATMREMGAAARHMLEAAAAERWGAAAAECRAEMHRVVHSDGRSLGFGELAAAAAQQALPAAGELTLKSRDQFRYIGRDVPMVDLHDITTGAATYGADVELPDMVYASIERTPHLGGRIASYDAAEARKVKGVLDVVELKAPDGPPGFNNVEGVAVLARNTWSAMKARQALVVKWAPNEHSSHDSERYLDALQARVQDGPGQVARERGDVDAALDAADKVIEASYRTPYLAHAPMETPVTVARVSGGRCELWACTQNPQATQAAVAAALGIDKSAVTVHVTLLGGGFGRKSKPDFSVEAARLAAHVGKPVQVNWTRTDDLRHDYFHSCSAMYLRGGMDDKGNVSAWLARQATPPIGSTFDPSVTFMDDGDLSQTFGSVPFATPNLRVESHEAPAHVRIGWLRSVYNIPFAFGVCSFVDELAHAAGRDPAEFWETMVGEDRHLDFAPEGFEFGNYGRSIEEYPYDTARFKNVLRTLAASIPWGEKLPEGQGWGLAVTRSFLAYVAVASKVEVVDGQLRVLEMHGVIDAGTVVNPDRVHAQLEGGMIFGLSVALSGEITFRDGAVQQSNYHDYQVARINQAPEVIRTHIVPSDALPAGVGEPGVPPTAPSIANAVFAATGQRVRELPLSKRFRV</sequence>
<name>A0A5C9A5E4_9GAMM</name>
<evidence type="ECO:0000259" key="1">
    <source>
        <dbReference type="SMART" id="SM01008"/>
    </source>
</evidence>
<dbReference type="InterPro" id="IPR037165">
    <property type="entry name" value="AldOxase/xan_DH_Mopterin-bd_sf"/>
</dbReference>
<dbReference type="RefSeq" id="WP_148067155.1">
    <property type="nucleotide sequence ID" value="NZ_VRZA01000002.1"/>
</dbReference>
<organism evidence="2 3">
    <name type="scientific">Parahaliea maris</name>
    <dbReference type="NCBI Taxonomy" id="2716870"/>
    <lineage>
        <taxon>Bacteria</taxon>
        <taxon>Pseudomonadati</taxon>
        <taxon>Pseudomonadota</taxon>
        <taxon>Gammaproteobacteria</taxon>
        <taxon>Cellvibrionales</taxon>
        <taxon>Halieaceae</taxon>
        <taxon>Parahaliea</taxon>
    </lineage>
</organism>
<dbReference type="PIRSF" id="PIRSF036389">
    <property type="entry name" value="IOR_B"/>
    <property type="match status" value="1"/>
</dbReference>
<keyword evidence="3" id="KW-1185">Reference proteome</keyword>
<proteinExistence type="predicted"/>
<dbReference type="InterPro" id="IPR012368">
    <property type="entry name" value="OxRdtase_Mopterin-bd_su_IorB"/>
</dbReference>
<reference evidence="2 3" key="1">
    <citation type="submission" date="2019-08" db="EMBL/GenBank/DDBJ databases">
        <title>Parahaliea maris sp. nov., isolated from the surface seawater.</title>
        <authorList>
            <person name="Liu Y."/>
        </authorList>
    </citation>
    <scope>NUCLEOTIDE SEQUENCE [LARGE SCALE GENOMIC DNA]</scope>
    <source>
        <strain evidence="2 3">HSLHS9</strain>
    </source>
</reference>
<dbReference type="Pfam" id="PF20256">
    <property type="entry name" value="MoCoBD_2"/>
    <property type="match status" value="2"/>
</dbReference>
<dbReference type="SUPFAM" id="SSF56003">
    <property type="entry name" value="Molybdenum cofactor-binding domain"/>
    <property type="match status" value="2"/>
</dbReference>
<dbReference type="InterPro" id="IPR000674">
    <property type="entry name" value="Ald_Oxase/Xan_DH_a/b"/>
</dbReference>
<dbReference type="InterPro" id="IPR008274">
    <property type="entry name" value="AldOxase/xan_DH_MoCoBD1"/>
</dbReference>
<evidence type="ECO:0000313" key="2">
    <source>
        <dbReference type="EMBL" id="TXS95244.1"/>
    </source>
</evidence>
<evidence type="ECO:0000313" key="3">
    <source>
        <dbReference type="Proteomes" id="UP000321039"/>
    </source>
</evidence>
<gene>
    <name evidence="2" type="ORF">FV139_04915</name>
</gene>
<dbReference type="Proteomes" id="UP000321039">
    <property type="component" value="Unassembled WGS sequence"/>
</dbReference>
<dbReference type="PROSITE" id="PS51318">
    <property type="entry name" value="TAT"/>
    <property type="match status" value="1"/>
</dbReference>
<dbReference type="SMART" id="SM01008">
    <property type="entry name" value="Ald_Xan_dh_C"/>
    <property type="match status" value="1"/>
</dbReference>
<dbReference type="PANTHER" id="PTHR47495">
    <property type="entry name" value="ALDEHYDE DEHYDROGENASE"/>
    <property type="match status" value="1"/>
</dbReference>
<dbReference type="InterPro" id="IPR046867">
    <property type="entry name" value="AldOxase/xan_DH_MoCoBD2"/>
</dbReference>
<dbReference type="InterPro" id="IPR052516">
    <property type="entry name" value="N-heterocyclic_Hydroxylase"/>
</dbReference>
<protein>
    <submittedName>
        <fullName evidence="2">Xanthine dehydrogenase family protein molybdopterin-binding subunit</fullName>
    </submittedName>
</protein>